<dbReference type="NCBIfam" id="NF006531">
    <property type="entry name" value="PRK09004.1"/>
    <property type="match status" value="1"/>
</dbReference>
<accession>A0ABN4YLU4</accession>
<proteinExistence type="predicted"/>
<protein>
    <submittedName>
        <fullName evidence="5">Flavoprotein MioC</fullName>
    </submittedName>
</protein>
<comment type="cofactor">
    <cofactor evidence="1">
        <name>FMN</name>
        <dbReference type="ChEBI" id="CHEBI:58210"/>
    </cofactor>
</comment>
<evidence type="ECO:0000259" key="4">
    <source>
        <dbReference type="PROSITE" id="PS50902"/>
    </source>
</evidence>
<feature type="domain" description="Flavodoxin-like" evidence="4">
    <location>
        <begin position="4"/>
        <end position="147"/>
    </location>
</feature>
<dbReference type="EMBL" id="CP020472">
    <property type="protein sequence ID" value="ARD24416.1"/>
    <property type="molecule type" value="Genomic_DNA"/>
</dbReference>
<dbReference type="Pfam" id="PF00258">
    <property type="entry name" value="Flavodoxin_1"/>
    <property type="match status" value="1"/>
</dbReference>
<name>A0ABN4YLU4_9GAMM</name>
<dbReference type="PANTHER" id="PTHR19384:SF128">
    <property type="entry name" value="NADPH OXIDOREDUCTASE A"/>
    <property type="match status" value="1"/>
</dbReference>
<evidence type="ECO:0000256" key="3">
    <source>
        <dbReference type="ARBA" id="ARBA00022643"/>
    </source>
</evidence>
<dbReference type="RefSeq" id="WP_080917308.1">
    <property type="nucleotide sequence ID" value="NZ_CP020472.1"/>
</dbReference>
<reference evidence="5 6" key="1">
    <citation type="submission" date="2017-03" db="EMBL/GenBank/DDBJ databases">
        <title>Genome sequencing of Shewanella japonica KCTC 22435.</title>
        <authorList>
            <person name="Kim K.M."/>
        </authorList>
    </citation>
    <scope>NUCLEOTIDE SEQUENCE [LARGE SCALE GENOMIC DNA]</scope>
    <source>
        <strain evidence="5 6">KCTC 22435</strain>
    </source>
</reference>
<dbReference type="SUPFAM" id="SSF52218">
    <property type="entry name" value="Flavoproteins"/>
    <property type="match status" value="1"/>
</dbReference>
<evidence type="ECO:0000313" key="6">
    <source>
        <dbReference type="Proteomes" id="UP000191820"/>
    </source>
</evidence>
<dbReference type="PROSITE" id="PS50902">
    <property type="entry name" value="FLAVODOXIN_LIKE"/>
    <property type="match status" value="1"/>
</dbReference>
<dbReference type="InterPro" id="IPR029039">
    <property type="entry name" value="Flavoprotein-like_sf"/>
</dbReference>
<dbReference type="Proteomes" id="UP000191820">
    <property type="component" value="Chromosome"/>
</dbReference>
<evidence type="ECO:0000256" key="2">
    <source>
        <dbReference type="ARBA" id="ARBA00022630"/>
    </source>
</evidence>
<keyword evidence="6" id="KW-1185">Reference proteome</keyword>
<sequence length="150" mass="16379">MAKIEILVGTTQGGTEYVADDMAAELDKLGHETQIHLTPNLSELDPKSLWMIVSSTHGAGDLPDNIAPFYQQLIATNDDLTELKYALCAIGDSSYDTFCQGPEKIISRLDQLGAISFVNKIQIDVQMDPVPEDAALAWLAQWQSSITPTN</sequence>
<evidence type="ECO:0000256" key="1">
    <source>
        <dbReference type="ARBA" id="ARBA00001917"/>
    </source>
</evidence>
<dbReference type="PANTHER" id="PTHR19384">
    <property type="entry name" value="NITRIC OXIDE SYNTHASE-RELATED"/>
    <property type="match status" value="1"/>
</dbReference>
<dbReference type="Gene3D" id="3.40.50.360">
    <property type="match status" value="1"/>
</dbReference>
<keyword evidence="2" id="KW-0285">Flavoprotein</keyword>
<keyword evidence="3" id="KW-0288">FMN</keyword>
<organism evidence="5 6">
    <name type="scientific">Shewanella japonica</name>
    <dbReference type="NCBI Taxonomy" id="93973"/>
    <lineage>
        <taxon>Bacteria</taxon>
        <taxon>Pseudomonadati</taxon>
        <taxon>Pseudomonadota</taxon>
        <taxon>Gammaproteobacteria</taxon>
        <taxon>Alteromonadales</taxon>
        <taxon>Shewanellaceae</taxon>
        <taxon>Shewanella</taxon>
    </lineage>
</organism>
<evidence type="ECO:0000313" key="5">
    <source>
        <dbReference type="EMBL" id="ARD24416.1"/>
    </source>
</evidence>
<dbReference type="InterPro" id="IPR008254">
    <property type="entry name" value="Flavodoxin/NO_synth"/>
</dbReference>
<gene>
    <name evidence="5" type="ORF">SJ2017_4189</name>
</gene>